<dbReference type="Proteomes" id="UP000277928">
    <property type="component" value="Unassembled WGS sequence"/>
</dbReference>
<feature type="signal peptide" evidence="3">
    <location>
        <begin position="1"/>
        <end position="19"/>
    </location>
</feature>
<evidence type="ECO:0000313" key="5">
    <source>
        <dbReference type="Proteomes" id="UP000277928"/>
    </source>
</evidence>
<dbReference type="STRING" id="42156.A0A3P6SPV3"/>
<evidence type="ECO:0000256" key="2">
    <source>
        <dbReference type="ARBA" id="ARBA00022801"/>
    </source>
</evidence>
<evidence type="ECO:0000256" key="1">
    <source>
        <dbReference type="ARBA" id="ARBA00007527"/>
    </source>
</evidence>
<keyword evidence="5" id="KW-1185">Reference proteome</keyword>
<dbReference type="CDD" id="cd09120">
    <property type="entry name" value="PLDc_DNaseII_1"/>
    <property type="match status" value="1"/>
</dbReference>
<comment type="similarity">
    <text evidence="1">Belongs to the DNase II family.</text>
</comment>
<gene>
    <name evidence="4" type="ORF">NLS_LOCUS819</name>
</gene>
<dbReference type="CDD" id="cd09121">
    <property type="entry name" value="PLDc_DNaseII_2"/>
    <property type="match status" value="1"/>
</dbReference>
<dbReference type="PANTHER" id="PTHR10858">
    <property type="entry name" value="DEOXYRIBONUCLEASE II"/>
    <property type="match status" value="1"/>
</dbReference>
<sequence>MLLKLIFLLFSLILHLAIGLSFQCRDQNNENVDWFIFYKISRIRKSSAKSVRNGYAFLYMDANHEEWSFSAVDINSARQAVGYTLQQYYDAANDPEVFSIFYNDEFPYPNNDTTSGTSGHTKGVVVFGKSNGFWLIHSIPKFPRNDTYEYPVTGRHYGQMGLCISMSYSQLQKIAVQLYYSHLFIYSEKLPAQMAADIPILVKVVSKKHQRTAPYVSRAVISSSAGYQFVHFAKINAFNKDLYCDLVAPALKTSLRAETWQHETLRNRNLRSCCSKFSPYKVLNVKKIALPFNITFQNALDHSKFAVAALDTNEKSPLPWICIGDINRQERQLLRAGGTMCFMNPAVHSIYYAMVSDYWPCISNVS</sequence>
<evidence type="ECO:0000313" key="4">
    <source>
        <dbReference type="EMBL" id="VDK69605.1"/>
    </source>
</evidence>
<proteinExistence type="inferred from homology"/>
<feature type="chain" id="PRO_5018125110" evidence="3">
    <location>
        <begin position="20"/>
        <end position="366"/>
    </location>
</feature>
<protein>
    <submittedName>
        <fullName evidence="4">Uncharacterized protein</fullName>
    </submittedName>
</protein>
<keyword evidence="2" id="KW-0378">Hydrolase</keyword>
<dbReference type="PANTHER" id="PTHR10858:SF24">
    <property type="entry name" value="CELL DEATH-RELATED NUCLEASE 6"/>
    <property type="match status" value="1"/>
</dbReference>
<evidence type="ECO:0000256" key="3">
    <source>
        <dbReference type="SAM" id="SignalP"/>
    </source>
</evidence>
<organism evidence="4 5">
    <name type="scientific">Litomosoides sigmodontis</name>
    <name type="common">Filarial nematode worm</name>
    <dbReference type="NCBI Taxonomy" id="42156"/>
    <lineage>
        <taxon>Eukaryota</taxon>
        <taxon>Metazoa</taxon>
        <taxon>Ecdysozoa</taxon>
        <taxon>Nematoda</taxon>
        <taxon>Chromadorea</taxon>
        <taxon>Rhabditida</taxon>
        <taxon>Spirurina</taxon>
        <taxon>Spiruromorpha</taxon>
        <taxon>Filarioidea</taxon>
        <taxon>Onchocercidae</taxon>
        <taxon>Litomosoides</taxon>
    </lineage>
</organism>
<reference evidence="4 5" key="1">
    <citation type="submission" date="2018-08" db="EMBL/GenBank/DDBJ databases">
        <authorList>
            <person name="Laetsch R D."/>
            <person name="Stevens L."/>
            <person name="Kumar S."/>
            <person name="Blaxter L. M."/>
        </authorList>
    </citation>
    <scope>NUCLEOTIDE SEQUENCE [LARGE SCALE GENOMIC DNA]</scope>
</reference>
<keyword evidence="3" id="KW-0732">Signal</keyword>
<dbReference type="InterPro" id="IPR004947">
    <property type="entry name" value="DNase_II"/>
</dbReference>
<dbReference type="GO" id="GO:0004531">
    <property type="term" value="F:deoxyribonuclease II activity"/>
    <property type="evidence" value="ECO:0007669"/>
    <property type="project" value="InterPro"/>
</dbReference>
<name>A0A3P6SPV3_LITSI</name>
<dbReference type="EMBL" id="UYRX01000023">
    <property type="protein sequence ID" value="VDK69605.1"/>
    <property type="molecule type" value="Genomic_DNA"/>
</dbReference>
<dbReference type="OrthoDB" id="10261598at2759"/>
<accession>A0A3P6SPV3</accession>
<dbReference type="GO" id="GO:0006309">
    <property type="term" value="P:apoptotic DNA fragmentation"/>
    <property type="evidence" value="ECO:0007669"/>
    <property type="project" value="TreeGrafter"/>
</dbReference>
<dbReference type="AlphaFoldDB" id="A0A3P6SPV3"/>
<dbReference type="Pfam" id="PF03265">
    <property type="entry name" value="DNase_II"/>
    <property type="match status" value="1"/>
</dbReference>
<dbReference type="OMA" id="HMPQLCA"/>